<evidence type="ECO:0000313" key="2">
    <source>
        <dbReference type="EMBL" id="PTB81381.1"/>
    </source>
</evidence>
<dbReference type="AlphaFoldDB" id="A0A2T4CII0"/>
<proteinExistence type="predicted"/>
<dbReference type="PANTHER" id="PTHR35391:SF7">
    <property type="entry name" value="C2H2-TYPE DOMAIN-CONTAINING PROTEIN"/>
    <property type="match status" value="1"/>
</dbReference>
<name>A0A2T4CII0_TRILO</name>
<feature type="region of interest" description="Disordered" evidence="1">
    <location>
        <begin position="284"/>
        <end position="326"/>
    </location>
</feature>
<dbReference type="EMBL" id="KZ679126">
    <property type="protein sequence ID" value="PTB81381.1"/>
    <property type="molecule type" value="Genomic_DNA"/>
</dbReference>
<evidence type="ECO:0008006" key="4">
    <source>
        <dbReference type="Google" id="ProtNLM"/>
    </source>
</evidence>
<evidence type="ECO:0000313" key="3">
    <source>
        <dbReference type="Proteomes" id="UP000240760"/>
    </source>
</evidence>
<keyword evidence="3" id="KW-1185">Reference proteome</keyword>
<protein>
    <recommendedName>
        <fullName evidence="4">C2H2-type domain-containing protein</fullName>
    </recommendedName>
</protein>
<dbReference type="STRING" id="983965.A0A2T4CII0"/>
<organism evidence="2 3">
    <name type="scientific">Trichoderma longibrachiatum ATCC 18648</name>
    <dbReference type="NCBI Taxonomy" id="983965"/>
    <lineage>
        <taxon>Eukaryota</taxon>
        <taxon>Fungi</taxon>
        <taxon>Dikarya</taxon>
        <taxon>Ascomycota</taxon>
        <taxon>Pezizomycotina</taxon>
        <taxon>Sordariomycetes</taxon>
        <taxon>Hypocreomycetidae</taxon>
        <taxon>Hypocreales</taxon>
        <taxon>Hypocreaceae</taxon>
        <taxon>Trichoderma</taxon>
    </lineage>
</organism>
<dbReference type="OrthoDB" id="4890821at2759"/>
<feature type="region of interest" description="Disordered" evidence="1">
    <location>
        <begin position="98"/>
        <end position="148"/>
    </location>
</feature>
<reference evidence="2 3" key="1">
    <citation type="submission" date="2016-07" db="EMBL/GenBank/DDBJ databases">
        <title>Multiple horizontal gene transfer events from other fungi enriched the ability of initially mycotrophic Trichoderma (Ascomycota) to feed on dead plant biomass.</title>
        <authorList>
            <consortium name="DOE Joint Genome Institute"/>
            <person name="Aerts A."/>
            <person name="Atanasova L."/>
            <person name="Chenthamara K."/>
            <person name="Zhang J."/>
            <person name="Grujic M."/>
            <person name="Henrissat B."/>
            <person name="Kuo A."/>
            <person name="Salamov A."/>
            <person name="Lipzen A."/>
            <person name="Labutti K."/>
            <person name="Barry K."/>
            <person name="Miao Y."/>
            <person name="Rahimi M.J."/>
            <person name="Shen Q."/>
            <person name="Grigoriev I.V."/>
            <person name="Kubicek C.P."/>
            <person name="Druzhinina I.S."/>
        </authorList>
    </citation>
    <scope>NUCLEOTIDE SEQUENCE [LARGE SCALE GENOMIC DNA]</scope>
    <source>
        <strain evidence="2 3">ATCC 18648</strain>
    </source>
</reference>
<dbReference type="PANTHER" id="PTHR35391">
    <property type="entry name" value="C2H2-TYPE DOMAIN-CONTAINING PROTEIN-RELATED"/>
    <property type="match status" value="1"/>
</dbReference>
<evidence type="ECO:0000256" key="1">
    <source>
        <dbReference type="SAM" id="MobiDB-lite"/>
    </source>
</evidence>
<dbReference type="Proteomes" id="UP000240760">
    <property type="component" value="Unassembled WGS sequence"/>
</dbReference>
<feature type="compositionally biased region" description="Acidic residues" evidence="1">
    <location>
        <begin position="284"/>
        <end position="303"/>
    </location>
</feature>
<gene>
    <name evidence="2" type="ORF">M440DRAFT_1396531</name>
</gene>
<sequence>MSQIARPGPLDISKATQAIRSALKQCTSIEALMHGEWAENLLLDFNLWAAGVGASSASTSNLDQRLANQPAARAVVLGLLSALGAFIEDCVEIGNGANASTREDEHEVNADLDPTPLFGESDPFTVWSDDSDSTSRDESRPKSPVSPLRRVMTDIESSIDQLIRLGTLIRSSGTMARLRRADLNFTLQDYEHLDDETYEQSPKVDIADLRALKTHLVAILFMCPSQAVKDGLRNSEEQPDFAKCFNLLEDNHRQTIDRLIFANLRRRNRFLYAKRHAEKLALQLEEDDEAEESTVASEDETETEALKPTHESKPRQGAISATAPSEGTVDGYALKKLSQARSQETMSLKSVSLRRSGWPRPPRVDENRASFQCPCCCQTLATRESSQLLWRSHLSDDLQPFTCIYPDCAAAAPFFISRTAWKAHMRLEHKSFKYWECLACTDADASKTFRAKEDFMEHMNVQHGEAVSQTDVSKLSTICERIALATIRVCPLCTMQQNQGNEMDPEALLDHIADHIHDFSMLSLPWMDTPPDISKRADRVTFRRVQNWLNEGNMGMGEDPSGTDDVRENDLLLNYFGESLGGSSHGYREVSSPGSALSFESQPTAELDKEESAIHSNLMAYIKQHGLELFYEEDQELPQLIARKAARLKIEDHEAARSLDVSNLAKLALYQLIFYCGDSSSMRYGTRWRDQLEIVYCMARIYDLVRPDAYGAELRFINNAWPPGCMTTHDIRQTLESVKPRGVTMVGTSLRRKILEARVYNPVSEGERLERPILVCCFLDGCASHEPEEMLNDEILSAQRSLRRMVTRGQPSILPYTKLAMTVGPRPSSNNSVETRNSMGYCVVCLG</sequence>
<accession>A0A2T4CII0</accession>
<feature type="compositionally biased region" description="Basic and acidic residues" evidence="1">
    <location>
        <begin position="304"/>
        <end position="314"/>
    </location>
</feature>